<keyword evidence="6 7" id="KW-0472">Membrane</keyword>
<keyword evidence="4 7" id="KW-0812">Transmembrane</keyword>
<dbReference type="Pfam" id="PF00924">
    <property type="entry name" value="MS_channel_2nd"/>
    <property type="match status" value="1"/>
</dbReference>
<dbReference type="Gene3D" id="1.10.287.1260">
    <property type="match status" value="1"/>
</dbReference>
<feature type="transmembrane region" description="Helical" evidence="7">
    <location>
        <begin position="18"/>
        <end position="35"/>
    </location>
</feature>
<evidence type="ECO:0000256" key="1">
    <source>
        <dbReference type="ARBA" id="ARBA00004651"/>
    </source>
</evidence>
<evidence type="ECO:0000256" key="3">
    <source>
        <dbReference type="ARBA" id="ARBA00022475"/>
    </source>
</evidence>
<dbReference type="GO" id="GO:0005886">
    <property type="term" value="C:plasma membrane"/>
    <property type="evidence" value="ECO:0007669"/>
    <property type="project" value="UniProtKB-SubCell"/>
</dbReference>
<keyword evidence="5 7" id="KW-1133">Transmembrane helix</keyword>
<feature type="transmembrane region" description="Helical" evidence="7">
    <location>
        <begin position="55"/>
        <end position="75"/>
    </location>
</feature>
<dbReference type="SUPFAM" id="SSF50182">
    <property type="entry name" value="Sm-like ribonucleoproteins"/>
    <property type="match status" value="1"/>
</dbReference>
<dbReference type="InterPro" id="IPR011014">
    <property type="entry name" value="MscS_channel_TM-2"/>
</dbReference>
<dbReference type="SUPFAM" id="SSF82861">
    <property type="entry name" value="Mechanosensitive channel protein MscS (YggB), transmembrane region"/>
    <property type="match status" value="1"/>
</dbReference>
<organism evidence="10 11">
    <name type="scientific">Candidatus Ghiorseimicrobium undicola</name>
    <dbReference type="NCBI Taxonomy" id="1974746"/>
    <lineage>
        <taxon>Bacteria</taxon>
        <taxon>Pseudomonadati</taxon>
        <taxon>Candidatus Omnitrophota</taxon>
        <taxon>Candidatus Ghiorseimicrobium</taxon>
    </lineage>
</organism>
<evidence type="ECO:0000256" key="7">
    <source>
        <dbReference type="SAM" id="Phobius"/>
    </source>
</evidence>
<accession>A0A2H0LZR0</accession>
<comment type="caution">
    <text evidence="10">The sequence shown here is derived from an EMBL/GenBank/DDBJ whole genome shotgun (WGS) entry which is preliminary data.</text>
</comment>
<dbReference type="InterPro" id="IPR049142">
    <property type="entry name" value="MS_channel_1st"/>
</dbReference>
<evidence type="ECO:0000259" key="8">
    <source>
        <dbReference type="Pfam" id="PF00924"/>
    </source>
</evidence>
<dbReference type="AlphaFoldDB" id="A0A2H0LZR0"/>
<feature type="transmembrane region" description="Helical" evidence="7">
    <location>
        <begin position="132"/>
        <end position="155"/>
    </location>
</feature>
<name>A0A2H0LZR0_9BACT</name>
<protein>
    <recommendedName>
        <fullName evidence="12">Mechanosensitive ion channel protein MscS</fullName>
    </recommendedName>
</protein>
<dbReference type="InterPro" id="IPR006685">
    <property type="entry name" value="MscS_channel_2nd"/>
</dbReference>
<evidence type="ECO:0000313" key="10">
    <source>
        <dbReference type="EMBL" id="PIQ89881.1"/>
    </source>
</evidence>
<dbReference type="InterPro" id="IPR023408">
    <property type="entry name" value="MscS_beta-dom_sf"/>
</dbReference>
<feature type="transmembrane region" description="Helical" evidence="7">
    <location>
        <begin position="104"/>
        <end position="126"/>
    </location>
</feature>
<dbReference type="PANTHER" id="PTHR30566">
    <property type="entry name" value="YNAI-RELATED MECHANOSENSITIVE ION CHANNEL"/>
    <property type="match status" value="1"/>
</dbReference>
<dbReference type="EMBL" id="PCWA01000014">
    <property type="protein sequence ID" value="PIQ89881.1"/>
    <property type="molecule type" value="Genomic_DNA"/>
</dbReference>
<evidence type="ECO:0000313" key="11">
    <source>
        <dbReference type="Proteomes" id="UP000229641"/>
    </source>
</evidence>
<dbReference type="Pfam" id="PF21088">
    <property type="entry name" value="MS_channel_1st"/>
    <property type="match status" value="1"/>
</dbReference>
<proteinExistence type="inferred from homology"/>
<evidence type="ECO:0000256" key="6">
    <source>
        <dbReference type="ARBA" id="ARBA00023136"/>
    </source>
</evidence>
<comment type="similarity">
    <text evidence="2">Belongs to the MscS (TC 1.A.23) family.</text>
</comment>
<evidence type="ECO:0000256" key="2">
    <source>
        <dbReference type="ARBA" id="ARBA00008017"/>
    </source>
</evidence>
<sequence>MSMAQNNSKVSREIIKKTLYPALLFLLFIAVYILYKCKIAPFLSYEFRAEIKKYTGTLLIICIAFFLQRLAGALSEWYRANFAAKTSSHLDDDLIPLFRRGLKVLIWILALLVCLPLYGINISALIATLGVASLAIALAAQDTIANIIAGFLIMIDRPFREGDKIKLPSGEVVTVYDIGVRRSKFIAEDKGVVIMPNLELSKSKIVNYTYGERL</sequence>
<dbReference type="PANTHER" id="PTHR30566:SF5">
    <property type="entry name" value="MECHANOSENSITIVE ION CHANNEL PROTEIN 1, MITOCHONDRIAL-RELATED"/>
    <property type="match status" value="1"/>
</dbReference>
<evidence type="ECO:0000259" key="9">
    <source>
        <dbReference type="Pfam" id="PF21088"/>
    </source>
</evidence>
<dbReference type="InterPro" id="IPR010920">
    <property type="entry name" value="LSM_dom_sf"/>
</dbReference>
<keyword evidence="3" id="KW-1003">Cell membrane</keyword>
<evidence type="ECO:0008006" key="12">
    <source>
        <dbReference type="Google" id="ProtNLM"/>
    </source>
</evidence>
<dbReference type="Gene3D" id="2.30.30.60">
    <property type="match status" value="1"/>
</dbReference>
<dbReference type="GO" id="GO:0008381">
    <property type="term" value="F:mechanosensitive monoatomic ion channel activity"/>
    <property type="evidence" value="ECO:0007669"/>
    <property type="project" value="UniProtKB-ARBA"/>
</dbReference>
<evidence type="ECO:0000256" key="4">
    <source>
        <dbReference type="ARBA" id="ARBA00022692"/>
    </source>
</evidence>
<dbReference type="Proteomes" id="UP000229641">
    <property type="component" value="Unassembled WGS sequence"/>
</dbReference>
<gene>
    <name evidence="10" type="ORF">COV72_00880</name>
</gene>
<feature type="domain" description="Mechanosensitive ion channel transmembrane helices 2/3" evidence="9">
    <location>
        <begin position="102"/>
        <end position="141"/>
    </location>
</feature>
<comment type="subcellular location">
    <subcellularLocation>
        <location evidence="1">Cell membrane</location>
        <topology evidence="1">Multi-pass membrane protein</topology>
    </subcellularLocation>
</comment>
<feature type="domain" description="Mechanosensitive ion channel MscS" evidence="8">
    <location>
        <begin position="142"/>
        <end position="209"/>
    </location>
</feature>
<evidence type="ECO:0000256" key="5">
    <source>
        <dbReference type="ARBA" id="ARBA00022989"/>
    </source>
</evidence>
<reference evidence="10 11" key="1">
    <citation type="submission" date="2017-09" db="EMBL/GenBank/DDBJ databases">
        <title>Depth-based differentiation of microbial function through sediment-hosted aquifers and enrichment of novel symbionts in the deep terrestrial subsurface.</title>
        <authorList>
            <person name="Probst A.J."/>
            <person name="Ladd B."/>
            <person name="Jarett J.K."/>
            <person name="Geller-Mcgrath D.E."/>
            <person name="Sieber C.M."/>
            <person name="Emerson J.B."/>
            <person name="Anantharaman K."/>
            <person name="Thomas B.C."/>
            <person name="Malmstrom R."/>
            <person name="Stieglmeier M."/>
            <person name="Klingl A."/>
            <person name="Woyke T."/>
            <person name="Ryan C.M."/>
            <person name="Banfield J.F."/>
        </authorList>
    </citation>
    <scope>NUCLEOTIDE SEQUENCE [LARGE SCALE GENOMIC DNA]</scope>
    <source>
        <strain evidence="10">CG11_big_fil_rev_8_21_14_0_20_42_13</strain>
    </source>
</reference>